<dbReference type="EMBL" id="JBHSLF010000056">
    <property type="protein sequence ID" value="MFC5346255.1"/>
    <property type="molecule type" value="Genomic_DNA"/>
</dbReference>
<organism evidence="2 3">
    <name type="scientific">Brevundimonas staleyi</name>
    <dbReference type="NCBI Taxonomy" id="74326"/>
    <lineage>
        <taxon>Bacteria</taxon>
        <taxon>Pseudomonadati</taxon>
        <taxon>Pseudomonadota</taxon>
        <taxon>Alphaproteobacteria</taxon>
        <taxon>Caulobacterales</taxon>
        <taxon>Caulobacteraceae</taxon>
        <taxon>Brevundimonas</taxon>
    </lineage>
</organism>
<name>A0ABW0FWZ7_9CAUL</name>
<evidence type="ECO:0000313" key="3">
    <source>
        <dbReference type="Proteomes" id="UP001596152"/>
    </source>
</evidence>
<sequence>MPTLGKIARDRLFRLAALALAVLSTPRAWAATEGDPVLKRAATFLGFIKGEAS</sequence>
<feature type="signal peptide" evidence="1">
    <location>
        <begin position="1"/>
        <end position="30"/>
    </location>
</feature>
<evidence type="ECO:0000256" key="1">
    <source>
        <dbReference type="SAM" id="SignalP"/>
    </source>
</evidence>
<keyword evidence="3" id="KW-1185">Reference proteome</keyword>
<feature type="chain" id="PRO_5045731672" evidence="1">
    <location>
        <begin position="31"/>
        <end position="53"/>
    </location>
</feature>
<gene>
    <name evidence="2" type="ORF">ACFPIE_20255</name>
</gene>
<reference evidence="3" key="1">
    <citation type="journal article" date="2019" name="Int. J. Syst. Evol. Microbiol.">
        <title>The Global Catalogue of Microorganisms (GCM) 10K type strain sequencing project: providing services to taxonomists for standard genome sequencing and annotation.</title>
        <authorList>
            <consortium name="The Broad Institute Genomics Platform"/>
            <consortium name="The Broad Institute Genome Sequencing Center for Infectious Disease"/>
            <person name="Wu L."/>
            <person name="Ma J."/>
        </authorList>
    </citation>
    <scope>NUCLEOTIDE SEQUENCE [LARGE SCALE GENOMIC DNA]</scope>
    <source>
        <strain evidence="3">JCM 12125</strain>
    </source>
</reference>
<protein>
    <submittedName>
        <fullName evidence="2">Uncharacterized protein</fullName>
    </submittedName>
</protein>
<evidence type="ECO:0000313" key="2">
    <source>
        <dbReference type="EMBL" id="MFC5346255.1"/>
    </source>
</evidence>
<proteinExistence type="predicted"/>
<dbReference type="RefSeq" id="WP_374036769.1">
    <property type="nucleotide sequence ID" value="NZ_CP169082.1"/>
</dbReference>
<comment type="caution">
    <text evidence="2">The sequence shown here is derived from an EMBL/GenBank/DDBJ whole genome shotgun (WGS) entry which is preliminary data.</text>
</comment>
<dbReference type="Proteomes" id="UP001596152">
    <property type="component" value="Unassembled WGS sequence"/>
</dbReference>
<accession>A0ABW0FWZ7</accession>
<keyword evidence="1" id="KW-0732">Signal</keyword>